<evidence type="ECO:0000256" key="8">
    <source>
        <dbReference type="ARBA" id="ARBA00022723"/>
    </source>
</evidence>
<keyword evidence="8 17" id="KW-0479">Metal-binding</keyword>
<evidence type="ECO:0000256" key="13">
    <source>
        <dbReference type="ARBA" id="ARBA00023157"/>
    </source>
</evidence>
<evidence type="ECO:0000256" key="5">
    <source>
        <dbReference type="ARBA" id="ARBA00016895"/>
    </source>
</evidence>
<evidence type="ECO:0000313" key="19">
    <source>
        <dbReference type="Proteomes" id="UP000216752"/>
    </source>
</evidence>
<evidence type="ECO:0000256" key="6">
    <source>
        <dbReference type="ARBA" id="ARBA00022485"/>
    </source>
</evidence>
<dbReference type="Proteomes" id="UP000216752">
    <property type="component" value="Chromosome"/>
</dbReference>
<comment type="catalytic activity">
    <reaction evidence="16 17">
        <text>epoxyqueuosine(34) in tRNA + AH2 = queuosine(34) in tRNA + A + H2O</text>
        <dbReference type="Rhea" id="RHEA:32159"/>
        <dbReference type="Rhea" id="RHEA-COMP:18571"/>
        <dbReference type="Rhea" id="RHEA-COMP:18582"/>
        <dbReference type="ChEBI" id="CHEBI:13193"/>
        <dbReference type="ChEBI" id="CHEBI:15377"/>
        <dbReference type="ChEBI" id="CHEBI:17499"/>
        <dbReference type="ChEBI" id="CHEBI:194431"/>
        <dbReference type="ChEBI" id="CHEBI:194443"/>
        <dbReference type="EC" id="1.17.99.6"/>
    </reaction>
</comment>
<dbReference type="SUPFAM" id="SSF52402">
    <property type="entry name" value="Adenine nucleotide alpha hydrolases-like"/>
    <property type="match status" value="1"/>
</dbReference>
<gene>
    <name evidence="17 18" type="primary">queH</name>
    <name evidence="18" type="ORF">SPSIL_027470</name>
</gene>
<organism evidence="18 19">
    <name type="scientific">Sporomusa silvacetica DSM 10669</name>
    <dbReference type="NCBI Taxonomy" id="1123289"/>
    <lineage>
        <taxon>Bacteria</taxon>
        <taxon>Bacillati</taxon>
        <taxon>Bacillota</taxon>
        <taxon>Negativicutes</taxon>
        <taxon>Selenomonadales</taxon>
        <taxon>Sporomusaceae</taxon>
        <taxon>Sporomusa</taxon>
    </lineage>
</organism>
<evidence type="ECO:0000256" key="2">
    <source>
        <dbReference type="ARBA" id="ARBA00004691"/>
    </source>
</evidence>
<keyword evidence="11 17" id="KW-0408">Iron</keyword>
<dbReference type="HAMAP" id="MF_02089">
    <property type="entry name" value="QueH"/>
    <property type="match status" value="1"/>
</dbReference>
<feature type="binding site" evidence="17">
    <location>
        <position position="10"/>
    </location>
    <ligand>
        <name>[4Fe-4S] cluster</name>
        <dbReference type="ChEBI" id="CHEBI:49883"/>
    </ligand>
</feature>
<reference evidence="18" key="1">
    <citation type="submission" date="2024-05" db="EMBL/GenBank/DDBJ databases">
        <title>Isolation and characterization of Sporomusa carbonis sp. nov., a carboxydotrophic hydrogenogen in the genus of Sporomusa isolated from a charcoal burning pile.</title>
        <authorList>
            <person name="Boeer T."/>
            <person name="Rosenbaum F."/>
            <person name="Eysell L."/>
            <person name="Mueller V."/>
            <person name="Daniel R."/>
            <person name="Poehlein A."/>
        </authorList>
    </citation>
    <scope>NUCLEOTIDE SEQUENCE [LARGE SCALE GENOMIC DNA]</scope>
    <source>
        <strain evidence="18">DSM 10669</strain>
    </source>
</reference>
<dbReference type="EC" id="1.17.99.6" evidence="4 17"/>
<feature type="binding site" evidence="17">
    <location>
        <position position="9"/>
    </location>
    <ligand>
        <name>[4Fe-4S] cluster</name>
        <dbReference type="ChEBI" id="CHEBI:49883"/>
    </ligand>
</feature>
<evidence type="ECO:0000256" key="9">
    <source>
        <dbReference type="ARBA" id="ARBA00022785"/>
    </source>
</evidence>
<evidence type="ECO:0000256" key="12">
    <source>
        <dbReference type="ARBA" id="ARBA00023014"/>
    </source>
</evidence>
<evidence type="ECO:0000256" key="7">
    <source>
        <dbReference type="ARBA" id="ARBA00022694"/>
    </source>
</evidence>
<dbReference type="PANTHER" id="PTHR36701">
    <property type="entry name" value="EPOXYQUEUOSINE REDUCTASE QUEH"/>
    <property type="match status" value="1"/>
</dbReference>
<keyword evidence="6 17" id="KW-0004">4Fe-4S</keyword>
<comment type="pathway">
    <text evidence="2 17">tRNA modification; tRNA-queuosine biosynthesis.</text>
</comment>
<keyword evidence="10 17" id="KW-0560">Oxidoreductase</keyword>
<evidence type="ECO:0000256" key="15">
    <source>
        <dbReference type="ARBA" id="ARBA00031446"/>
    </source>
</evidence>
<name>A0ABZ3IMD4_9FIRM</name>
<evidence type="ECO:0000256" key="10">
    <source>
        <dbReference type="ARBA" id="ARBA00023002"/>
    </source>
</evidence>
<dbReference type="Pfam" id="PF02677">
    <property type="entry name" value="QueH"/>
    <property type="match status" value="1"/>
</dbReference>
<keyword evidence="9 17" id="KW-0671">Queuosine biosynthesis</keyword>
<evidence type="ECO:0000256" key="11">
    <source>
        <dbReference type="ARBA" id="ARBA00023004"/>
    </source>
</evidence>
<sequence length="185" mass="21743">MMRMLLHVCCGPCSVFPLKHLQEQYPEYEITGYFYNPNIHPYKEFRKRLDTLKTFADKIGLTRLIIDESYTLEEFLRQALNAPGGRCTHCYDLRMNQTARYAREQGFDCFSTTLLVSPYQQHDLIRAAANTAAVAEEAQFRYIDFRPGWQEGVKISRELEMYRQPYCGCVFSERDRYYKPSKGQG</sequence>
<proteinExistence type="inferred from homology"/>
<evidence type="ECO:0000256" key="3">
    <source>
        <dbReference type="ARBA" id="ARBA00008207"/>
    </source>
</evidence>
<dbReference type="RefSeq" id="WP_245867451.1">
    <property type="nucleotide sequence ID" value="NZ_CP155573.1"/>
</dbReference>
<dbReference type="EMBL" id="CP155573">
    <property type="protein sequence ID" value="XFO66588.1"/>
    <property type="molecule type" value="Genomic_DNA"/>
</dbReference>
<evidence type="ECO:0000256" key="17">
    <source>
        <dbReference type="HAMAP-Rule" id="MF_02089"/>
    </source>
</evidence>
<dbReference type="PANTHER" id="PTHR36701:SF1">
    <property type="entry name" value="EPOXYQUEUOSINE REDUCTASE QUEH"/>
    <property type="match status" value="1"/>
</dbReference>
<keyword evidence="12 17" id="KW-0411">Iron-sulfur</keyword>
<dbReference type="InterPro" id="IPR003828">
    <property type="entry name" value="QueH"/>
</dbReference>
<comment type="similarity">
    <text evidence="3 17">Belongs to the QueH family.</text>
</comment>
<keyword evidence="19" id="KW-1185">Reference proteome</keyword>
<dbReference type="GO" id="GO:0052693">
    <property type="term" value="F:epoxyqueuosine reductase activity"/>
    <property type="evidence" value="ECO:0007669"/>
    <property type="project" value="UniProtKB-EC"/>
</dbReference>
<feature type="binding site" evidence="17">
    <location>
        <position position="87"/>
    </location>
    <ligand>
        <name>[4Fe-4S] cluster</name>
        <dbReference type="ChEBI" id="CHEBI:49883"/>
    </ligand>
</feature>
<keyword evidence="13 17" id="KW-1015">Disulfide bond</keyword>
<keyword evidence="14 17" id="KW-0676">Redox-active center</keyword>
<comment type="function">
    <text evidence="1 17">Catalyzes the conversion of epoxyqueuosine (oQ) to queuosine (Q), which is a hypermodified base found in the wobble positions of tRNA(Asp), tRNA(Asn), tRNA(His) and tRNA(Tyr).</text>
</comment>
<evidence type="ECO:0000313" key="18">
    <source>
        <dbReference type="EMBL" id="XFO66588.1"/>
    </source>
</evidence>
<feature type="binding site" evidence="17">
    <location>
        <position position="90"/>
    </location>
    <ligand>
        <name>[4Fe-4S] cluster</name>
        <dbReference type="ChEBI" id="CHEBI:49883"/>
    </ligand>
</feature>
<keyword evidence="7 17" id="KW-0819">tRNA processing</keyword>
<feature type="disulfide bond" description="Redox-active" evidence="17">
    <location>
        <begin position="167"/>
        <end position="169"/>
    </location>
</feature>
<protein>
    <recommendedName>
        <fullName evidence="5 17">Epoxyqueuosine reductase QueH</fullName>
        <ecNumber evidence="4 17">1.17.99.6</ecNumber>
    </recommendedName>
    <alternativeName>
        <fullName evidence="15 17">Queuosine biosynthesis protein QueH</fullName>
    </alternativeName>
</protein>
<evidence type="ECO:0000256" key="14">
    <source>
        <dbReference type="ARBA" id="ARBA00023284"/>
    </source>
</evidence>
<accession>A0ABZ3IMD4</accession>
<evidence type="ECO:0000256" key="16">
    <source>
        <dbReference type="ARBA" id="ARBA00047415"/>
    </source>
</evidence>
<evidence type="ECO:0000256" key="1">
    <source>
        <dbReference type="ARBA" id="ARBA00002268"/>
    </source>
</evidence>
<evidence type="ECO:0000256" key="4">
    <source>
        <dbReference type="ARBA" id="ARBA00012622"/>
    </source>
</evidence>